<evidence type="ECO:0000256" key="9">
    <source>
        <dbReference type="SAM" id="SignalP"/>
    </source>
</evidence>
<keyword evidence="5 9" id="KW-0732">Signal</keyword>
<keyword evidence="6 8" id="KW-0472">Membrane</keyword>
<dbReference type="Gene3D" id="2.40.170.20">
    <property type="entry name" value="TonB-dependent receptor, beta-barrel domain"/>
    <property type="match status" value="1"/>
</dbReference>
<comment type="caution">
    <text evidence="11">The sequence shown here is derived from an EMBL/GenBank/DDBJ whole genome shotgun (WGS) entry which is preliminary data.</text>
</comment>
<feature type="domain" description="TonB-dependent receptor plug" evidence="10">
    <location>
        <begin position="52"/>
        <end position="160"/>
    </location>
</feature>
<dbReference type="InterPro" id="IPR036942">
    <property type="entry name" value="Beta-barrel_TonB_sf"/>
</dbReference>
<sequence>MKLINKSMLTVVISLSTASVYYAQQVQDTVKSERSRDIETVVLTGVADIAKDRKTPVAVSTIKEAQIVEKLGNQEFPEILNTTPSVYATKSGGGFGDSKIGIRGFDQINIAVMVNGMPVNDMENGAVYWSNWAGLSDVTSALQVQRGLGASKLAIASVGGTINVLTRAADKKQGGIVTFGLGNDGYYKGSFAYNTGKSAKGWSSSFLMSRTAGNTYADGTNFEGYNYYFALGFQPNQKHDFQFTITGAPQWHNQRSYQIKISDLLKYSSDDKPNRRYNADWGYLNGEEFSNRANYYHKPVMSLNWDWKMSENSKLSTVGYASFGRGGGTGDLGSVGGKRLSNFARTSSGLIDFDAIYAANQASNPDAGQLIRRSSVNSHNWFGVISNFNHKINENLNFSVGIDTRYYKGYHYQVVSDLIGASAYKDTANKNIPANYVSAVYEPKPTWNPFGGKTEPMNERIGYSNDGEVLWYGGFGQVEYSNDNLSVFVQGAVSNQAFQRIDSFIKDGTVLTNGTLYTKTGFKDIIGYNVKAGANYNINEQHNVFANLGYYSKQPFFNAVYPNNQNLTNPYLTNEKIFGVEAGYGFRSSFFNANVNLYRTSWADRFQRRSETVNGVRGYSNITGITEIHQGVEVDMNAKINDIVALTGMFSLGDWKYDGNAQGNLFNDNNEPMDSNGNTVASAATSTLYLDKVKVGNYAQTTAALGVDLTPFKNFKFNAQYRYNANLYANLNVLNFATPEAGAAGALKLPSFGLVDLGASYVIPVGGKRSFTIRGNVYNLFDTYYIQESYTNIHQGTTNASGTLYDGIDVANEVFFGFGTTWSASVSFNF</sequence>
<accession>A0ABW8Y5Z3</accession>
<dbReference type="InterPro" id="IPR037066">
    <property type="entry name" value="Plug_dom_sf"/>
</dbReference>
<evidence type="ECO:0000256" key="5">
    <source>
        <dbReference type="ARBA" id="ARBA00022729"/>
    </source>
</evidence>
<keyword evidence="12" id="KW-1185">Reference proteome</keyword>
<organism evidence="11 12">
    <name type="scientific">Chryseobacterium terrae</name>
    <dbReference type="NCBI Taxonomy" id="3163299"/>
    <lineage>
        <taxon>Bacteria</taxon>
        <taxon>Pseudomonadati</taxon>
        <taxon>Bacteroidota</taxon>
        <taxon>Flavobacteriia</taxon>
        <taxon>Flavobacteriales</taxon>
        <taxon>Weeksellaceae</taxon>
        <taxon>Chryseobacterium group</taxon>
        <taxon>Chryseobacterium</taxon>
    </lineage>
</organism>
<dbReference type="EMBL" id="JBELPY010000007">
    <property type="protein sequence ID" value="MFL9834723.1"/>
    <property type="molecule type" value="Genomic_DNA"/>
</dbReference>
<keyword evidence="3 8" id="KW-1134">Transmembrane beta strand</keyword>
<gene>
    <name evidence="11" type="ORF">ABS765_11855</name>
</gene>
<proteinExistence type="inferred from homology"/>
<comment type="subcellular location">
    <subcellularLocation>
        <location evidence="1 8">Cell outer membrane</location>
        <topology evidence="1 8">Multi-pass membrane protein</topology>
    </subcellularLocation>
</comment>
<dbReference type="PANTHER" id="PTHR30069">
    <property type="entry name" value="TONB-DEPENDENT OUTER MEMBRANE RECEPTOR"/>
    <property type="match status" value="1"/>
</dbReference>
<evidence type="ECO:0000256" key="8">
    <source>
        <dbReference type="PROSITE-ProRule" id="PRU01360"/>
    </source>
</evidence>
<dbReference type="InterPro" id="IPR039426">
    <property type="entry name" value="TonB-dep_rcpt-like"/>
</dbReference>
<dbReference type="Gene3D" id="2.170.130.10">
    <property type="entry name" value="TonB-dependent receptor, plug domain"/>
    <property type="match status" value="1"/>
</dbReference>
<feature type="signal peptide" evidence="9">
    <location>
        <begin position="1"/>
        <end position="23"/>
    </location>
</feature>
<keyword evidence="11" id="KW-0675">Receptor</keyword>
<evidence type="ECO:0000259" key="10">
    <source>
        <dbReference type="Pfam" id="PF07715"/>
    </source>
</evidence>
<dbReference type="PROSITE" id="PS52016">
    <property type="entry name" value="TONB_DEPENDENT_REC_3"/>
    <property type="match status" value="1"/>
</dbReference>
<evidence type="ECO:0000256" key="2">
    <source>
        <dbReference type="ARBA" id="ARBA00022448"/>
    </source>
</evidence>
<dbReference type="SUPFAM" id="SSF56935">
    <property type="entry name" value="Porins"/>
    <property type="match status" value="1"/>
</dbReference>
<evidence type="ECO:0000313" key="11">
    <source>
        <dbReference type="EMBL" id="MFL9834723.1"/>
    </source>
</evidence>
<reference evidence="11 12" key="1">
    <citation type="submission" date="2024-06" db="EMBL/GenBank/DDBJ databases">
        <authorList>
            <person name="Kaempfer P."/>
            <person name="Viver T."/>
        </authorList>
    </citation>
    <scope>NUCLEOTIDE SEQUENCE [LARGE SCALE GENOMIC DNA]</scope>
    <source>
        <strain evidence="11 12">ST-37</strain>
    </source>
</reference>
<dbReference type="PANTHER" id="PTHR30069:SF29">
    <property type="entry name" value="HEMOGLOBIN AND HEMOGLOBIN-HAPTOGLOBIN-BINDING PROTEIN 1-RELATED"/>
    <property type="match status" value="1"/>
</dbReference>
<comment type="similarity">
    <text evidence="8">Belongs to the TonB-dependent receptor family.</text>
</comment>
<name>A0ABW8Y5Z3_9FLAO</name>
<dbReference type="Proteomes" id="UP001629058">
    <property type="component" value="Unassembled WGS sequence"/>
</dbReference>
<dbReference type="InterPro" id="IPR012910">
    <property type="entry name" value="Plug_dom"/>
</dbReference>
<evidence type="ECO:0000256" key="6">
    <source>
        <dbReference type="ARBA" id="ARBA00023136"/>
    </source>
</evidence>
<evidence type="ECO:0000256" key="1">
    <source>
        <dbReference type="ARBA" id="ARBA00004571"/>
    </source>
</evidence>
<evidence type="ECO:0000313" key="12">
    <source>
        <dbReference type="Proteomes" id="UP001629058"/>
    </source>
</evidence>
<feature type="chain" id="PRO_5046284254" evidence="9">
    <location>
        <begin position="24"/>
        <end position="830"/>
    </location>
</feature>
<dbReference type="Pfam" id="PF07715">
    <property type="entry name" value="Plug"/>
    <property type="match status" value="1"/>
</dbReference>
<dbReference type="RefSeq" id="WP_408090780.1">
    <property type="nucleotide sequence ID" value="NZ_JBELPY010000007.1"/>
</dbReference>
<keyword evidence="4 8" id="KW-0812">Transmembrane</keyword>
<evidence type="ECO:0000256" key="7">
    <source>
        <dbReference type="ARBA" id="ARBA00023237"/>
    </source>
</evidence>
<evidence type="ECO:0000256" key="3">
    <source>
        <dbReference type="ARBA" id="ARBA00022452"/>
    </source>
</evidence>
<keyword evidence="2 8" id="KW-0813">Transport</keyword>
<protein>
    <submittedName>
        <fullName evidence="11">TonB-dependent receptor plug domain-containing protein</fullName>
    </submittedName>
</protein>
<keyword evidence="7 8" id="KW-0998">Cell outer membrane</keyword>
<evidence type="ECO:0000256" key="4">
    <source>
        <dbReference type="ARBA" id="ARBA00022692"/>
    </source>
</evidence>